<dbReference type="InterPro" id="IPR039538">
    <property type="entry name" value="BetI_C"/>
</dbReference>
<dbReference type="InterPro" id="IPR009057">
    <property type="entry name" value="Homeodomain-like_sf"/>
</dbReference>
<feature type="domain" description="HTH tetR-type" evidence="6">
    <location>
        <begin position="18"/>
        <end position="78"/>
    </location>
</feature>
<organism evidence="7 8">
    <name type="scientific">Peterkaempfera bronchialis</name>
    <dbReference type="NCBI Taxonomy" id="2126346"/>
    <lineage>
        <taxon>Bacteria</taxon>
        <taxon>Bacillati</taxon>
        <taxon>Actinomycetota</taxon>
        <taxon>Actinomycetes</taxon>
        <taxon>Kitasatosporales</taxon>
        <taxon>Streptomycetaceae</taxon>
        <taxon>Peterkaempfera</taxon>
    </lineage>
</organism>
<dbReference type="PANTHER" id="PTHR30055">
    <property type="entry name" value="HTH-TYPE TRANSCRIPTIONAL REGULATOR RUTR"/>
    <property type="match status" value="1"/>
</dbReference>
<gene>
    <name evidence="7" type="ORF">C7M71_026805</name>
</gene>
<dbReference type="KEGG" id="stri:C7M71_026805"/>
<reference evidence="8" key="1">
    <citation type="submission" date="2018-07" db="EMBL/GenBank/DDBJ databases">
        <title>Streptacidiphilus bronchialis DSM 106435 chromosome.</title>
        <authorList>
            <person name="Batra D."/>
            <person name="Gulvik C.A."/>
        </authorList>
    </citation>
    <scope>NUCLEOTIDE SEQUENCE [LARGE SCALE GENOMIC DNA]</scope>
    <source>
        <strain evidence="8">DSM 106435</strain>
    </source>
</reference>
<dbReference type="PANTHER" id="PTHR30055:SF234">
    <property type="entry name" value="HTH-TYPE TRANSCRIPTIONAL REGULATOR BETI"/>
    <property type="match status" value="1"/>
</dbReference>
<dbReference type="PROSITE" id="PS50977">
    <property type="entry name" value="HTH_TETR_2"/>
    <property type="match status" value="1"/>
</dbReference>
<dbReference type="OrthoDB" id="9816296at2"/>
<dbReference type="Pfam" id="PF00440">
    <property type="entry name" value="TetR_N"/>
    <property type="match status" value="1"/>
</dbReference>
<dbReference type="PRINTS" id="PR00455">
    <property type="entry name" value="HTHTETR"/>
</dbReference>
<evidence type="ECO:0000256" key="3">
    <source>
        <dbReference type="ARBA" id="ARBA00023125"/>
    </source>
</evidence>
<dbReference type="EMBL" id="CP031264">
    <property type="protein sequence ID" value="AXI80475.1"/>
    <property type="molecule type" value="Genomic_DNA"/>
</dbReference>
<dbReference type="GO" id="GO:0000976">
    <property type="term" value="F:transcription cis-regulatory region binding"/>
    <property type="evidence" value="ECO:0007669"/>
    <property type="project" value="TreeGrafter"/>
</dbReference>
<keyword evidence="2" id="KW-0805">Transcription regulation</keyword>
<keyword evidence="1" id="KW-0678">Repressor</keyword>
<evidence type="ECO:0000256" key="1">
    <source>
        <dbReference type="ARBA" id="ARBA00022491"/>
    </source>
</evidence>
<name>A0A345T3C0_9ACTN</name>
<dbReference type="RefSeq" id="WP_111489865.1">
    <property type="nucleotide sequence ID" value="NZ_CP031264.1"/>
</dbReference>
<sequence length="219" mass="24244">MGDRAADVRAGVPPAGTDAQRERILRAAARALAERGFDAARLRDVANSAQVSIGLLQHYFETRDLLFRHAFEWSIADLIDRWRSASVEEPEPWRRFQLLVDELTRDPDLSRRCATWTEFCASAYRHEELRDGVRRVHEEWRALVSEIVGEGVRSGRFAPVMPVETAVRVITVLVDGCDMAVAAGGGMEPPRYAELLLGTARAVLGVREGAASPGPADRP</sequence>
<dbReference type="InterPro" id="IPR001647">
    <property type="entry name" value="HTH_TetR"/>
</dbReference>
<keyword evidence="3 5" id="KW-0238">DNA-binding</keyword>
<evidence type="ECO:0000256" key="2">
    <source>
        <dbReference type="ARBA" id="ARBA00023015"/>
    </source>
</evidence>
<keyword evidence="8" id="KW-1185">Reference proteome</keyword>
<dbReference type="InterPro" id="IPR050109">
    <property type="entry name" value="HTH-type_TetR-like_transc_reg"/>
</dbReference>
<feature type="DNA-binding region" description="H-T-H motif" evidence="5">
    <location>
        <begin position="41"/>
        <end position="60"/>
    </location>
</feature>
<dbReference type="Proteomes" id="UP000249340">
    <property type="component" value="Chromosome"/>
</dbReference>
<evidence type="ECO:0000313" key="8">
    <source>
        <dbReference type="Proteomes" id="UP000249340"/>
    </source>
</evidence>
<dbReference type="AlphaFoldDB" id="A0A345T3C0"/>
<evidence type="ECO:0000259" key="6">
    <source>
        <dbReference type="PROSITE" id="PS50977"/>
    </source>
</evidence>
<proteinExistence type="predicted"/>
<keyword evidence="4" id="KW-0804">Transcription</keyword>
<dbReference type="Pfam" id="PF13977">
    <property type="entry name" value="TetR_C_6"/>
    <property type="match status" value="1"/>
</dbReference>
<dbReference type="InterPro" id="IPR036271">
    <property type="entry name" value="Tet_transcr_reg_TetR-rel_C_sf"/>
</dbReference>
<evidence type="ECO:0000256" key="5">
    <source>
        <dbReference type="PROSITE-ProRule" id="PRU00335"/>
    </source>
</evidence>
<accession>A0A345T3C0</accession>
<evidence type="ECO:0000256" key="4">
    <source>
        <dbReference type="ARBA" id="ARBA00023163"/>
    </source>
</evidence>
<dbReference type="SUPFAM" id="SSF48498">
    <property type="entry name" value="Tetracyclin repressor-like, C-terminal domain"/>
    <property type="match status" value="1"/>
</dbReference>
<protein>
    <submittedName>
        <fullName evidence="7">TetR/AcrR family transcriptional regulator</fullName>
    </submittedName>
</protein>
<evidence type="ECO:0000313" key="7">
    <source>
        <dbReference type="EMBL" id="AXI80475.1"/>
    </source>
</evidence>
<dbReference type="Gene3D" id="1.10.357.10">
    <property type="entry name" value="Tetracycline Repressor, domain 2"/>
    <property type="match status" value="1"/>
</dbReference>
<dbReference type="GO" id="GO:0003700">
    <property type="term" value="F:DNA-binding transcription factor activity"/>
    <property type="evidence" value="ECO:0007669"/>
    <property type="project" value="TreeGrafter"/>
</dbReference>
<dbReference type="SUPFAM" id="SSF46689">
    <property type="entry name" value="Homeodomain-like"/>
    <property type="match status" value="1"/>
</dbReference>
<dbReference type="Gene3D" id="1.10.10.60">
    <property type="entry name" value="Homeodomain-like"/>
    <property type="match status" value="1"/>
</dbReference>